<dbReference type="Proteomes" id="UP000198287">
    <property type="component" value="Unassembled WGS sequence"/>
</dbReference>
<evidence type="ECO:0000313" key="4">
    <source>
        <dbReference type="EMBL" id="OXA47752.1"/>
    </source>
</evidence>
<reference evidence="4 5" key="1">
    <citation type="submission" date="2015-12" db="EMBL/GenBank/DDBJ databases">
        <title>The genome of Folsomia candida.</title>
        <authorList>
            <person name="Faddeeva A."/>
            <person name="Derks M.F."/>
            <person name="Anvar Y."/>
            <person name="Smit S."/>
            <person name="Van Straalen N."/>
            <person name="Roelofs D."/>
        </authorList>
    </citation>
    <scope>NUCLEOTIDE SEQUENCE [LARGE SCALE GENOMIC DNA]</scope>
    <source>
        <strain evidence="4 5">VU population</strain>
        <tissue evidence="4">Whole body</tissue>
    </source>
</reference>
<evidence type="ECO:0000259" key="3">
    <source>
        <dbReference type="PROSITE" id="PS50966"/>
    </source>
</evidence>
<dbReference type="GO" id="GO:0008270">
    <property type="term" value="F:zinc ion binding"/>
    <property type="evidence" value="ECO:0007669"/>
    <property type="project" value="UniProtKB-KW"/>
</dbReference>
<dbReference type="EMBL" id="LNIX01000012">
    <property type="protein sequence ID" value="OXA47752.1"/>
    <property type="molecule type" value="Genomic_DNA"/>
</dbReference>
<protein>
    <recommendedName>
        <fullName evidence="3">SWIM-type domain-containing protein</fullName>
    </recommendedName>
</protein>
<organism evidence="4 5">
    <name type="scientific">Folsomia candida</name>
    <name type="common">Springtail</name>
    <dbReference type="NCBI Taxonomy" id="158441"/>
    <lineage>
        <taxon>Eukaryota</taxon>
        <taxon>Metazoa</taxon>
        <taxon>Ecdysozoa</taxon>
        <taxon>Arthropoda</taxon>
        <taxon>Hexapoda</taxon>
        <taxon>Collembola</taxon>
        <taxon>Entomobryomorpha</taxon>
        <taxon>Isotomoidea</taxon>
        <taxon>Isotomidae</taxon>
        <taxon>Proisotominae</taxon>
        <taxon>Folsomia</taxon>
    </lineage>
</organism>
<keyword evidence="5" id="KW-1185">Reference proteome</keyword>
<comment type="caution">
    <text evidence="4">The sequence shown here is derived from an EMBL/GenBank/DDBJ whole genome shotgun (WGS) entry which is preliminary data.</text>
</comment>
<evidence type="ECO:0000256" key="1">
    <source>
        <dbReference type="PROSITE-ProRule" id="PRU00325"/>
    </source>
</evidence>
<feature type="compositionally biased region" description="Acidic residues" evidence="2">
    <location>
        <begin position="302"/>
        <end position="314"/>
    </location>
</feature>
<dbReference type="AlphaFoldDB" id="A0A226DQG5"/>
<dbReference type="PROSITE" id="PS50966">
    <property type="entry name" value="ZF_SWIM"/>
    <property type="match status" value="1"/>
</dbReference>
<feature type="domain" description="SWIM-type" evidence="3">
    <location>
        <begin position="223"/>
        <end position="261"/>
    </location>
</feature>
<gene>
    <name evidence="4" type="ORF">Fcan01_17179</name>
</gene>
<accession>A0A226DQG5</accession>
<dbReference type="InterPro" id="IPR007527">
    <property type="entry name" value="Znf_SWIM"/>
</dbReference>
<keyword evidence="1" id="KW-0862">Zinc</keyword>
<evidence type="ECO:0000256" key="2">
    <source>
        <dbReference type="SAM" id="MobiDB-lite"/>
    </source>
</evidence>
<keyword evidence="1" id="KW-0863">Zinc-finger</keyword>
<feature type="region of interest" description="Disordered" evidence="2">
    <location>
        <begin position="299"/>
        <end position="327"/>
    </location>
</feature>
<evidence type="ECO:0000313" key="5">
    <source>
        <dbReference type="Proteomes" id="UP000198287"/>
    </source>
</evidence>
<name>A0A226DQG5_FOLCA</name>
<sequence>MNLSQPVLGILLGIPNVTTISDTINSVSKALEKHFILYEAPEDTLFPIFDGTYLYIDKPSDFELQKKTWSVQKNRNLVKPMMIVLEDGKKGFKVHMPALKANSNNQFTIQQGNISRKCTLVRWLVEANLTMAMINCFCPPLMEDTERHQQIALDALARSQMDNRMKKRVARDKLDRRTENWTTASAGDVQGFPILSLQDLEKLTLGVYQVSLAKEYTKKHLKFEANLQDHNAITGYYCDCWQGARTVGMCAHVTCVIWFIGYKCHQPESLRNRQPRVLDFLDAAVVLRGQPGTSATALAEIEPQDSQEFSDDDSSPPSVRILRSHRQ</sequence>
<keyword evidence="1" id="KW-0479">Metal-binding</keyword>
<dbReference type="OrthoDB" id="7786749at2759"/>
<proteinExistence type="predicted"/>